<feature type="compositionally biased region" description="Basic and acidic residues" evidence="1">
    <location>
        <begin position="65"/>
        <end position="76"/>
    </location>
</feature>
<evidence type="ECO:0000256" key="1">
    <source>
        <dbReference type="SAM" id="MobiDB-lite"/>
    </source>
</evidence>
<reference evidence="4" key="1">
    <citation type="journal article" date="2021" name="PeerJ">
        <title>Extensive microbial diversity within the chicken gut microbiome revealed by metagenomics and culture.</title>
        <authorList>
            <person name="Gilroy R."/>
            <person name="Ravi A."/>
            <person name="Getino M."/>
            <person name="Pursley I."/>
            <person name="Horton D.L."/>
            <person name="Alikhan N.F."/>
            <person name="Baker D."/>
            <person name="Gharbi K."/>
            <person name="Hall N."/>
            <person name="Watson M."/>
            <person name="Adriaenssens E.M."/>
            <person name="Foster-Nyarko E."/>
            <person name="Jarju S."/>
            <person name="Secka A."/>
            <person name="Antonio M."/>
            <person name="Oren A."/>
            <person name="Chaudhuri R.R."/>
            <person name="La Ragione R."/>
            <person name="Hildebrand F."/>
            <person name="Pallen M.J."/>
        </authorList>
    </citation>
    <scope>NUCLEOTIDE SEQUENCE</scope>
    <source>
        <strain evidence="4">ChiGjej1B1-18357</strain>
    </source>
</reference>
<dbReference type="RefSeq" id="WP_303911372.1">
    <property type="nucleotide sequence ID" value="NZ_DYXM01000100.1"/>
</dbReference>
<dbReference type="Proteomes" id="UP000776650">
    <property type="component" value="Unassembled WGS sequence"/>
</dbReference>
<dbReference type="InterPro" id="IPR005182">
    <property type="entry name" value="YdbS-like_PH"/>
</dbReference>
<reference evidence="4" key="2">
    <citation type="submission" date="2021-09" db="EMBL/GenBank/DDBJ databases">
        <authorList>
            <person name="Gilroy R."/>
        </authorList>
    </citation>
    <scope>NUCLEOTIDE SEQUENCE</scope>
    <source>
        <strain evidence="4">ChiGjej1B1-18357</strain>
    </source>
</reference>
<comment type="caution">
    <text evidence="4">The sequence shown here is derived from an EMBL/GenBank/DDBJ whole genome shotgun (WGS) entry which is preliminary data.</text>
</comment>
<dbReference type="EMBL" id="DYXM01000100">
    <property type="protein sequence ID" value="HJE90383.1"/>
    <property type="molecule type" value="Genomic_DNA"/>
</dbReference>
<dbReference type="Pfam" id="PF03703">
    <property type="entry name" value="bPH_2"/>
    <property type="match status" value="1"/>
</dbReference>
<accession>A0A921F4D9</accession>
<organism evidence="4 5">
    <name type="scientific">Dietzia timorensis</name>
    <dbReference type="NCBI Taxonomy" id="499555"/>
    <lineage>
        <taxon>Bacteria</taxon>
        <taxon>Bacillati</taxon>
        <taxon>Actinomycetota</taxon>
        <taxon>Actinomycetes</taxon>
        <taxon>Mycobacteriales</taxon>
        <taxon>Dietziaceae</taxon>
        <taxon>Dietzia</taxon>
    </lineage>
</organism>
<feature type="transmembrane region" description="Helical" evidence="2">
    <location>
        <begin position="153"/>
        <end position="174"/>
    </location>
</feature>
<dbReference type="PANTHER" id="PTHR34473">
    <property type="entry name" value="UPF0699 TRANSMEMBRANE PROTEIN YDBS"/>
    <property type="match status" value="1"/>
</dbReference>
<evidence type="ECO:0000313" key="5">
    <source>
        <dbReference type="Proteomes" id="UP000776650"/>
    </source>
</evidence>
<feature type="domain" description="YdbS-like PH" evidence="3">
    <location>
        <begin position="180"/>
        <end position="257"/>
    </location>
</feature>
<keyword evidence="2" id="KW-0472">Membrane</keyword>
<gene>
    <name evidence="4" type="ORF">K8V11_05190</name>
</gene>
<protein>
    <submittedName>
        <fullName evidence="4">PH domain-containing protein</fullName>
    </submittedName>
</protein>
<feature type="region of interest" description="Disordered" evidence="1">
    <location>
        <begin position="1"/>
        <end position="92"/>
    </location>
</feature>
<keyword evidence="2" id="KW-0812">Transmembrane</keyword>
<evidence type="ECO:0000259" key="3">
    <source>
        <dbReference type="Pfam" id="PF03703"/>
    </source>
</evidence>
<feature type="transmembrane region" description="Helical" evidence="2">
    <location>
        <begin position="124"/>
        <end position="147"/>
    </location>
</feature>
<keyword evidence="2" id="KW-1133">Transmembrane helix</keyword>
<evidence type="ECO:0000256" key="2">
    <source>
        <dbReference type="SAM" id="Phobius"/>
    </source>
</evidence>
<dbReference type="AlphaFoldDB" id="A0A921F4D9"/>
<name>A0A921F4D9_9ACTN</name>
<sequence>MPAHYRDSSTPEPPFSFAYASGDAPTRPRHAAPDPDDEFDPHESQETPTYDGGVPPHPGAAHAAGEAREPGERPEPGEVAEPGDVPDGEVSPAAAPGFDLEEYLEHTEVSILEPRYRVSPKAPIAWTLESMWSIIILIALQVGWYFWGDNVMAFWNWVAAAATAWIGFFSLVVAPTWRYMVARWDFSETAVFAKSGWWTHQYRIAPLGRLQTVYTKRSMFERMLGLASVVASTASAHGSVEIKGLPLADAETLADHLLKIAELDEGDAT</sequence>
<dbReference type="PANTHER" id="PTHR34473:SF3">
    <property type="entry name" value="TRANSMEMBRANE PROTEIN-RELATED"/>
    <property type="match status" value="1"/>
</dbReference>
<evidence type="ECO:0000313" key="4">
    <source>
        <dbReference type="EMBL" id="HJE90383.1"/>
    </source>
</evidence>
<proteinExistence type="predicted"/>